<dbReference type="EMBL" id="CM042882">
    <property type="protein sequence ID" value="KAI4382848.1"/>
    <property type="molecule type" value="Genomic_DNA"/>
</dbReference>
<keyword evidence="2" id="KW-1185">Reference proteome</keyword>
<name>A0ACB9RZP0_9MYRT</name>
<protein>
    <submittedName>
        <fullName evidence="1">Uncharacterized protein</fullName>
    </submittedName>
</protein>
<evidence type="ECO:0000313" key="1">
    <source>
        <dbReference type="EMBL" id="KAI4382848.1"/>
    </source>
</evidence>
<accession>A0ACB9RZP0</accession>
<organism evidence="1 2">
    <name type="scientific">Melastoma candidum</name>
    <dbReference type="NCBI Taxonomy" id="119954"/>
    <lineage>
        <taxon>Eukaryota</taxon>
        <taxon>Viridiplantae</taxon>
        <taxon>Streptophyta</taxon>
        <taxon>Embryophyta</taxon>
        <taxon>Tracheophyta</taxon>
        <taxon>Spermatophyta</taxon>
        <taxon>Magnoliopsida</taxon>
        <taxon>eudicotyledons</taxon>
        <taxon>Gunneridae</taxon>
        <taxon>Pentapetalae</taxon>
        <taxon>rosids</taxon>
        <taxon>malvids</taxon>
        <taxon>Myrtales</taxon>
        <taxon>Melastomataceae</taxon>
        <taxon>Melastomatoideae</taxon>
        <taxon>Melastomateae</taxon>
        <taxon>Melastoma</taxon>
    </lineage>
</organism>
<dbReference type="Proteomes" id="UP001057402">
    <property type="component" value="Chromosome 3"/>
</dbReference>
<reference evidence="2" key="1">
    <citation type="journal article" date="2023" name="Front. Plant Sci.">
        <title>Chromosomal-level genome assembly of Melastoma candidum provides insights into trichome evolution.</title>
        <authorList>
            <person name="Zhong Y."/>
            <person name="Wu W."/>
            <person name="Sun C."/>
            <person name="Zou P."/>
            <person name="Liu Y."/>
            <person name="Dai S."/>
            <person name="Zhou R."/>
        </authorList>
    </citation>
    <scope>NUCLEOTIDE SEQUENCE [LARGE SCALE GENOMIC DNA]</scope>
</reference>
<proteinExistence type="predicted"/>
<sequence>MNETGRRRSLANILARDQCGPMRPSIESPGKEGSNGHFVKKEESTPIRVSSKSPNPSGRLAPLLSAFEQVKFPPVRHVAS</sequence>
<comment type="caution">
    <text evidence="1">The sequence shown here is derived from an EMBL/GenBank/DDBJ whole genome shotgun (WGS) entry which is preliminary data.</text>
</comment>
<evidence type="ECO:0000313" key="2">
    <source>
        <dbReference type="Proteomes" id="UP001057402"/>
    </source>
</evidence>
<gene>
    <name evidence="1" type="ORF">MLD38_008757</name>
</gene>